<evidence type="ECO:0000256" key="3">
    <source>
        <dbReference type="ARBA" id="ARBA00023128"/>
    </source>
</evidence>
<dbReference type="Pfam" id="PF08547">
    <property type="entry name" value="CIA30"/>
    <property type="match status" value="1"/>
</dbReference>
<keyword evidence="4" id="KW-0143">Chaperone</keyword>
<dbReference type="InterPro" id="IPR039131">
    <property type="entry name" value="NDUFAF1"/>
</dbReference>
<name>W2S3U0_CYPE1</name>
<sequence>MFAPTLRRYAAPGFWKKTSERFAQQARVAINLEGLTLPIKPYPMLDFADPETSTWMKTMTDKQVGGISTAEVQHVPANVSTNPHTPAHMLFQGNISTKLPENRLDVLRTGYAAWRNQDLGNTLFGELFWNVDSYMYLALRVKSDGRKYFVNIQTDSIVDTDIHQHRLYTKHHAGAEGPSDPGRWETVLVKLHEFVRTNHGLVTEPQSEMLRQKVKTVGIGLTDRTPGPFKLGIAGIWATNLNERGQVDGRTGWQDCDTGSARLPEVTEEKLAQKAEERRLLPKEEKSFRDIMPQFARSGKEPSSTKD</sequence>
<dbReference type="EMBL" id="KB822718">
    <property type="protein sequence ID" value="ETN43361.1"/>
    <property type="molecule type" value="Genomic_DNA"/>
</dbReference>
<keyword evidence="3" id="KW-0496">Mitochondrion</keyword>
<evidence type="ECO:0000256" key="5">
    <source>
        <dbReference type="SAM" id="MobiDB-lite"/>
    </source>
</evidence>
<feature type="region of interest" description="Disordered" evidence="5">
    <location>
        <begin position="265"/>
        <end position="307"/>
    </location>
</feature>
<dbReference type="GO" id="GO:0051082">
    <property type="term" value="F:unfolded protein binding"/>
    <property type="evidence" value="ECO:0007669"/>
    <property type="project" value="TreeGrafter"/>
</dbReference>
<dbReference type="GO" id="GO:0006120">
    <property type="term" value="P:mitochondrial electron transport, NADH to ubiquinone"/>
    <property type="evidence" value="ECO:0007669"/>
    <property type="project" value="TreeGrafter"/>
</dbReference>
<evidence type="ECO:0000313" key="7">
    <source>
        <dbReference type="EMBL" id="ETN43361.1"/>
    </source>
</evidence>
<evidence type="ECO:0000256" key="1">
    <source>
        <dbReference type="ARBA" id="ARBA00004173"/>
    </source>
</evidence>
<dbReference type="eggNOG" id="KOG2435">
    <property type="taxonomic scope" value="Eukaryota"/>
</dbReference>
<evidence type="ECO:0000256" key="4">
    <source>
        <dbReference type="ARBA" id="ARBA00023186"/>
    </source>
</evidence>
<evidence type="ECO:0000259" key="6">
    <source>
        <dbReference type="Pfam" id="PF08547"/>
    </source>
</evidence>
<dbReference type="OrthoDB" id="42561at2759"/>
<dbReference type="VEuPathDB" id="FungiDB:HMPREF1541_02520"/>
<gene>
    <name evidence="7" type="ORF">HMPREF1541_02520</name>
</gene>
<proteinExistence type="inferred from homology"/>
<organism evidence="7 8">
    <name type="scientific">Cyphellophora europaea (strain CBS 101466)</name>
    <name type="common">Phialophora europaea</name>
    <dbReference type="NCBI Taxonomy" id="1220924"/>
    <lineage>
        <taxon>Eukaryota</taxon>
        <taxon>Fungi</taxon>
        <taxon>Dikarya</taxon>
        <taxon>Ascomycota</taxon>
        <taxon>Pezizomycotina</taxon>
        <taxon>Eurotiomycetes</taxon>
        <taxon>Chaetothyriomycetidae</taxon>
        <taxon>Chaetothyriales</taxon>
        <taxon>Cyphellophoraceae</taxon>
        <taxon>Cyphellophora</taxon>
    </lineage>
</organism>
<feature type="compositionally biased region" description="Basic and acidic residues" evidence="5">
    <location>
        <begin position="265"/>
        <end position="289"/>
    </location>
</feature>
<dbReference type="InParanoid" id="W2S3U0"/>
<dbReference type="RefSeq" id="XP_008715097.1">
    <property type="nucleotide sequence ID" value="XM_008716875.1"/>
</dbReference>
<comment type="subcellular location">
    <subcellularLocation>
        <location evidence="1">Mitochondrion</location>
    </subcellularLocation>
</comment>
<reference evidence="7 8" key="1">
    <citation type="submission" date="2013-03" db="EMBL/GenBank/DDBJ databases">
        <title>The Genome Sequence of Phialophora europaea CBS 101466.</title>
        <authorList>
            <consortium name="The Broad Institute Genomics Platform"/>
            <person name="Cuomo C."/>
            <person name="de Hoog S."/>
            <person name="Gorbushina A."/>
            <person name="Walker B."/>
            <person name="Young S.K."/>
            <person name="Zeng Q."/>
            <person name="Gargeya S."/>
            <person name="Fitzgerald M."/>
            <person name="Haas B."/>
            <person name="Abouelleil A."/>
            <person name="Allen A.W."/>
            <person name="Alvarado L."/>
            <person name="Arachchi H.M."/>
            <person name="Berlin A.M."/>
            <person name="Chapman S.B."/>
            <person name="Gainer-Dewar J."/>
            <person name="Goldberg J."/>
            <person name="Griggs A."/>
            <person name="Gujja S."/>
            <person name="Hansen M."/>
            <person name="Howarth C."/>
            <person name="Imamovic A."/>
            <person name="Ireland A."/>
            <person name="Larimer J."/>
            <person name="McCowan C."/>
            <person name="Murphy C."/>
            <person name="Pearson M."/>
            <person name="Poon T.W."/>
            <person name="Priest M."/>
            <person name="Roberts A."/>
            <person name="Saif S."/>
            <person name="Shea T."/>
            <person name="Sisk P."/>
            <person name="Sykes S."/>
            <person name="Wortman J."/>
            <person name="Nusbaum C."/>
            <person name="Birren B."/>
        </authorList>
    </citation>
    <scope>NUCLEOTIDE SEQUENCE [LARGE SCALE GENOMIC DNA]</scope>
    <source>
        <strain evidence="7 8">CBS 101466</strain>
    </source>
</reference>
<evidence type="ECO:0000313" key="8">
    <source>
        <dbReference type="Proteomes" id="UP000030752"/>
    </source>
</evidence>
<dbReference type="AlphaFoldDB" id="W2S3U0"/>
<dbReference type="Proteomes" id="UP000030752">
    <property type="component" value="Unassembled WGS sequence"/>
</dbReference>
<dbReference type="GO" id="GO:0005739">
    <property type="term" value="C:mitochondrion"/>
    <property type="evidence" value="ECO:0007669"/>
    <property type="project" value="UniProtKB-SubCell"/>
</dbReference>
<dbReference type="PANTHER" id="PTHR13194:SF18">
    <property type="entry name" value="COMPLEX I INTERMEDIATE-ASSOCIATED PROTEIN 30, MITOCHONDRIAL"/>
    <property type="match status" value="1"/>
</dbReference>
<dbReference type="PANTHER" id="PTHR13194">
    <property type="entry name" value="COMPLEX I INTERMEDIATE-ASSOCIATED PROTEIN 30"/>
    <property type="match status" value="1"/>
</dbReference>
<feature type="compositionally biased region" description="Basic and acidic residues" evidence="5">
    <location>
        <begin position="298"/>
        <end position="307"/>
    </location>
</feature>
<keyword evidence="8" id="KW-1185">Reference proteome</keyword>
<comment type="similarity">
    <text evidence="2">Belongs to the CIA30 family.</text>
</comment>
<dbReference type="InterPro" id="IPR008979">
    <property type="entry name" value="Galactose-bd-like_sf"/>
</dbReference>
<accession>W2S3U0</accession>
<protein>
    <recommendedName>
        <fullName evidence="6">NADH:ubiquinone oxidoreductase intermediate-associated protein 30 domain-containing protein</fullName>
    </recommendedName>
</protein>
<feature type="domain" description="NADH:ubiquinone oxidoreductase intermediate-associated protein 30" evidence="6">
    <location>
        <begin position="46"/>
        <end position="233"/>
    </location>
</feature>
<dbReference type="InterPro" id="IPR013857">
    <property type="entry name" value="NADH-UbQ_OxRdtase-assoc_prot30"/>
</dbReference>
<dbReference type="GO" id="GO:0010257">
    <property type="term" value="P:NADH dehydrogenase complex assembly"/>
    <property type="evidence" value="ECO:0007669"/>
    <property type="project" value="TreeGrafter"/>
</dbReference>
<dbReference type="STRING" id="1220924.W2S3U0"/>
<dbReference type="SUPFAM" id="SSF49785">
    <property type="entry name" value="Galactose-binding domain-like"/>
    <property type="match status" value="1"/>
</dbReference>
<dbReference type="GeneID" id="19969859"/>
<dbReference type="HOGENOM" id="CLU_059028_1_0_1"/>
<evidence type="ECO:0000256" key="2">
    <source>
        <dbReference type="ARBA" id="ARBA00007884"/>
    </source>
</evidence>